<evidence type="ECO:0000256" key="1">
    <source>
        <dbReference type="SAM" id="MobiDB-lite"/>
    </source>
</evidence>
<feature type="region of interest" description="Disordered" evidence="1">
    <location>
        <begin position="31"/>
        <end position="125"/>
    </location>
</feature>
<reference evidence="3 4" key="1">
    <citation type="submission" date="2022-11" db="EMBL/GenBank/DDBJ databases">
        <title>Minimal conservation of predation-associated metabolite biosynthetic gene clusters underscores biosynthetic potential of Myxococcota including descriptions for ten novel species: Archangium lansinium sp. nov., Myxococcus landrumus sp. nov., Nannocystis bai.</title>
        <authorList>
            <person name="Ahearne A."/>
            <person name="Stevens C."/>
            <person name="Dowd S."/>
        </authorList>
    </citation>
    <scope>NUCLEOTIDE SEQUENCE [LARGE SCALE GENOMIC DNA]</scope>
    <source>
        <strain evidence="3 4">NCELM</strain>
    </source>
</reference>
<evidence type="ECO:0000313" key="3">
    <source>
        <dbReference type="EMBL" id="MDC0675028.1"/>
    </source>
</evidence>
<accession>A0ABT5BLI7</accession>
<evidence type="ECO:0000256" key="2">
    <source>
        <dbReference type="SAM" id="SignalP"/>
    </source>
</evidence>
<feature type="chain" id="PRO_5046036318" evidence="2">
    <location>
        <begin position="22"/>
        <end position="276"/>
    </location>
</feature>
<feature type="signal peptide" evidence="2">
    <location>
        <begin position="1"/>
        <end position="21"/>
    </location>
</feature>
<comment type="caution">
    <text evidence="3">The sequence shown here is derived from an EMBL/GenBank/DDBJ whole genome shotgun (WGS) entry which is preliminary data.</text>
</comment>
<dbReference type="Proteomes" id="UP001217838">
    <property type="component" value="Unassembled WGS sequence"/>
</dbReference>
<dbReference type="EMBL" id="JAQNDN010000027">
    <property type="protein sequence ID" value="MDC0675028.1"/>
    <property type="molecule type" value="Genomic_DNA"/>
</dbReference>
<sequence>MTIRRAFLCCLMLGACGPNYPVDALGGAATQGGATTDQGTSTVTDGHTSGPTSTGSDTGPTTSTTTSGSDTAGTDTTTSTGAVTDTGESGTDSAGSTFTPSSGWDGDDQWETGTTEPVDVTDTDGAANACGTIEDEDTVPELCPRVKYSCGTCEGQPPLINDYAALTCTLKALRDRTSGRVSWHDSSDDFTSASNADIVILADGTALIFYSGADDFCSYTSSYHVVLRPPDHFTLCLAQPTPGQRFTCMQAAVLGPLFKCEPSTDECTIIAPPPAG</sequence>
<name>A0ABT5BLI7_9BACT</name>
<feature type="compositionally biased region" description="Low complexity" evidence="1">
    <location>
        <begin position="31"/>
        <end position="87"/>
    </location>
</feature>
<organism evidence="3 4">
    <name type="scientific">Nannocystis radixulma</name>
    <dbReference type="NCBI Taxonomy" id="2995305"/>
    <lineage>
        <taxon>Bacteria</taxon>
        <taxon>Pseudomonadati</taxon>
        <taxon>Myxococcota</taxon>
        <taxon>Polyangia</taxon>
        <taxon>Nannocystales</taxon>
        <taxon>Nannocystaceae</taxon>
        <taxon>Nannocystis</taxon>
    </lineage>
</organism>
<dbReference type="PROSITE" id="PS51257">
    <property type="entry name" value="PROKAR_LIPOPROTEIN"/>
    <property type="match status" value="1"/>
</dbReference>
<keyword evidence="2" id="KW-0732">Signal</keyword>
<keyword evidence="4" id="KW-1185">Reference proteome</keyword>
<evidence type="ECO:0000313" key="4">
    <source>
        <dbReference type="Proteomes" id="UP001217838"/>
    </source>
</evidence>
<protein>
    <submittedName>
        <fullName evidence="3">Uncharacterized protein</fullName>
    </submittedName>
</protein>
<dbReference type="RefSeq" id="WP_272009709.1">
    <property type="nucleotide sequence ID" value="NZ_JAQNDN010000027.1"/>
</dbReference>
<proteinExistence type="predicted"/>
<gene>
    <name evidence="3" type="ORF">POL58_45215</name>
</gene>
<feature type="compositionally biased region" description="Polar residues" evidence="1">
    <location>
        <begin position="88"/>
        <end position="102"/>
    </location>
</feature>